<comment type="similarity">
    <text evidence="1 6">Belongs to the ATG7 family.</text>
</comment>
<evidence type="ECO:0000256" key="2">
    <source>
        <dbReference type="ARBA" id="ARBA00017647"/>
    </source>
</evidence>
<dbReference type="Gene3D" id="3.40.140.100">
    <property type="entry name" value="Ubiquitin-like modifier-activating enzyme ATG7 C-terminal domain"/>
    <property type="match status" value="1"/>
</dbReference>
<keyword evidence="4 6" id="KW-0653">Protein transport</keyword>
<dbReference type="InterPro" id="IPR045886">
    <property type="entry name" value="ThiF/MoeB/HesA"/>
</dbReference>
<dbReference type="InterPro" id="IPR035985">
    <property type="entry name" value="Ubiquitin-activating_enz"/>
</dbReference>
<keyword evidence="6" id="KW-0963">Cytoplasm</keyword>
<evidence type="ECO:0000259" key="8">
    <source>
        <dbReference type="Pfam" id="PF16420"/>
    </source>
</evidence>
<dbReference type="PANTHER" id="PTHR10953:SF3">
    <property type="entry name" value="UBIQUITIN-LIKE MODIFIER-ACTIVATING ENZYME ATG7"/>
    <property type="match status" value="1"/>
</dbReference>
<keyword evidence="6" id="KW-0833">Ubl conjugation pathway</keyword>
<comment type="function">
    <text evidence="6">E1-like activating enzyme involved in the 2 ubiquitin-like systems required for autophagy.</text>
</comment>
<feature type="non-terminal residue" evidence="9">
    <location>
        <position position="682"/>
    </location>
</feature>
<keyword evidence="10" id="KW-1185">Reference proteome</keyword>
<dbReference type="PANTHER" id="PTHR10953">
    <property type="entry name" value="UBIQUITIN-ACTIVATING ENZYME E1"/>
    <property type="match status" value="1"/>
</dbReference>
<dbReference type="InterPro" id="IPR000594">
    <property type="entry name" value="ThiF_NAD_FAD-bd"/>
</dbReference>
<protein>
    <recommendedName>
        <fullName evidence="2 6">Ubiquitin-like modifier-activating enzyme ATG7</fullName>
    </recommendedName>
    <alternativeName>
        <fullName evidence="6">Autophagy-related protein 7</fullName>
    </alternativeName>
</protein>
<evidence type="ECO:0000256" key="4">
    <source>
        <dbReference type="ARBA" id="ARBA00022927"/>
    </source>
</evidence>
<dbReference type="Gene3D" id="3.40.50.720">
    <property type="entry name" value="NAD(P)-binding Rossmann-like Domain"/>
    <property type="match status" value="1"/>
</dbReference>
<evidence type="ECO:0000256" key="1">
    <source>
        <dbReference type="ARBA" id="ARBA00010931"/>
    </source>
</evidence>
<dbReference type="SUPFAM" id="SSF69572">
    <property type="entry name" value="Activating enzymes of the ubiquitin-like proteins"/>
    <property type="match status" value="1"/>
</dbReference>
<keyword evidence="3 6" id="KW-0813">Transport</keyword>
<gene>
    <name evidence="9" type="ORF">IPOD504_LOCUS6726</name>
</gene>
<evidence type="ECO:0000256" key="6">
    <source>
        <dbReference type="RuleBase" id="RU366022"/>
    </source>
</evidence>
<comment type="subcellular location">
    <subcellularLocation>
        <location evidence="6">Cytoplasm</location>
    </subcellularLocation>
    <subcellularLocation>
        <location evidence="6">Preautophagosomal structure</location>
    </subcellularLocation>
</comment>
<dbReference type="Gene3D" id="3.40.140.70">
    <property type="entry name" value="Ubiquitin-like modifier-activating enzyme ATG7 N-terminal domain"/>
    <property type="match status" value="1"/>
</dbReference>
<dbReference type="EMBL" id="OW152831">
    <property type="protein sequence ID" value="CAH2049281.1"/>
    <property type="molecule type" value="Genomic_DNA"/>
</dbReference>
<proteinExistence type="inferred from homology"/>
<dbReference type="NCBIfam" id="TIGR01381">
    <property type="entry name" value="E1_like_apg7"/>
    <property type="match status" value="1"/>
</dbReference>
<feature type="domain" description="Ubiquitin-like modifier-activating enzyme Atg7 N-terminal" evidence="8">
    <location>
        <begin position="10"/>
        <end position="317"/>
    </location>
</feature>
<reference evidence="9" key="1">
    <citation type="submission" date="2022-03" db="EMBL/GenBank/DDBJ databases">
        <authorList>
            <person name="Martin H S."/>
        </authorList>
    </citation>
    <scope>NUCLEOTIDE SEQUENCE</scope>
</reference>
<dbReference type="Pfam" id="PF16420">
    <property type="entry name" value="ATG7_N"/>
    <property type="match status" value="1"/>
</dbReference>
<dbReference type="InterPro" id="IPR032197">
    <property type="entry name" value="Atg7_N"/>
</dbReference>
<feature type="domain" description="THIF-type NAD/FAD binding fold" evidence="7">
    <location>
        <begin position="335"/>
        <end position="574"/>
    </location>
</feature>
<dbReference type="InterPro" id="IPR006285">
    <property type="entry name" value="Atg7"/>
</dbReference>
<dbReference type="InterPro" id="IPR042523">
    <property type="entry name" value="Atg7_N_2"/>
</dbReference>
<organism evidence="9 10">
    <name type="scientific">Iphiclides podalirius</name>
    <name type="common">scarce swallowtail</name>
    <dbReference type="NCBI Taxonomy" id="110791"/>
    <lineage>
        <taxon>Eukaryota</taxon>
        <taxon>Metazoa</taxon>
        <taxon>Ecdysozoa</taxon>
        <taxon>Arthropoda</taxon>
        <taxon>Hexapoda</taxon>
        <taxon>Insecta</taxon>
        <taxon>Pterygota</taxon>
        <taxon>Neoptera</taxon>
        <taxon>Endopterygota</taxon>
        <taxon>Lepidoptera</taxon>
        <taxon>Glossata</taxon>
        <taxon>Ditrysia</taxon>
        <taxon>Papilionoidea</taxon>
        <taxon>Papilionidae</taxon>
        <taxon>Papilioninae</taxon>
        <taxon>Iphiclides</taxon>
    </lineage>
</organism>
<dbReference type="CDD" id="cd01486">
    <property type="entry name" value="Apg7"/>
    <property type="match status" value="1"/>
</dbReference>
<keyword evidence="5 6" id="KW-0072">Autophagy</keyword>
<evidence type="ECO:0000256" key="3">
    <source>
        <dbReference type="ARBA" id="ARBA00022448"/>
    </source>
</evidence>
<evidence type="ECO:0000313" key="10">
    <source>
        <dbReference type="Proteomes" id="UP000837857"/>
    </source>
</evidence>
<dbReference type="InterPro" id="IPR042522">
    <property type="entry name" value="Atg7_N_1"/>
</dbReference>
<evidence type="ECO:0000313" key="9">
    <source>
        <dbReference type="EMBL" id="CAH2049281.1"/>
    </source>
</evidence>
<dbReference type="Proteomes" id="UP000837857">
    <property type="component" value="Chromosome 19"/>
</dbReference>
<name>A0ABN8IAA1_9NEOP</name>
<evidence type="ECO:0000259" key="7">
    <source>
        <dbReference type="Pfam" id="PF00899"/>
    </source>
</evidence>
<dbReference type="Pfam" id="PF00899">
    <property type="entry name" value="ThiF"/>
    <property type="match status" value="1"/>
</dbReference>
<sequence>MSTEMDPQVIQYVPFMSFVHPSFWHSLTDIKLNVDKLNENNNQITGRYTYRDDVGTVFEVDCTSFNRVPDTEQFYLNVTGTVMNKNTIEDFKNIDKAALLNGIGELIWPTIKAKTWIPNPKCLLNFIVLSFADLKKFHYFYWFAFPSPSQPTVYLKQKSEPVTSIFNNKQLEELDKGFKCLDTAQKYFFVITKNGDSIEVGPLSTVLDSNKSEQSANDIEFSKRFFAFADPSNGSNAGWPLRLLIAALLDHCPDLGDMIITVIGLRCSVGGGINNSYVYNVKIPQNVQKTDAYGWVGWERNDKGNFGPKLANMSASMDPIKLADASSDLNIKLMKWRLVPNIDIDVMRNTKCLLLGAGTLGCHVARGLLAWGFRHITLLDNGNVSYSNPTRQVLFNHKDCVDARKKAVAAADNLRLILPTVQSRGIVAHIPMPGHPVGDSLVEETMASLKLIIDSIIEHDVIFLLLDTREARWLPTVIAANHGKIVINAALGFDSYLVMRHGVALSNPGNTASVDNTFVPGGQLGCYFCNDVTAPGNSMKDRTLDQQCTVTRPGVASIAGALAVEMLVGLLQHPLGVDAPAVYNLNDDGGEDADMQGVLGPVPHSIRGFLHSFQTIMPTYAKFKQCIACSDVIINKYRDDGVKFLMEVFNSGKYLEQLSGLEELQWIAEVTELLVLSDEDTE</sequence>
<accession>A0ABN8IAA1</accession>
<evidence type="ECO:0000256" key="5">
    <source>
        <dbReference type="ARBA" id="ARBA00023006"/>
    </source>
</evidence>
<comment type="subunit">
    <text evidence="6">Homodimer.</text>
</comment>